<evidence type="ECO:0000256" key="2">
    <source>
        <dbReference type="ARBA" id="ARBA00009450"/>
    </source>
</evidence>
<dbReference type="GO" id="GO:0015159">
    <property type="term" value="F:polysaccharide transmembrane transporter activity"/>
    <property type="evidence" value="ECO:0007669"/>
    <property type="project" value="InterPro"/>
</dbReference>
<keyword evidence="4" id="KW-1134">Transmembrane beta strand</keyword>
<keyword evidence="12" id="KW-0564">Palmitate</keyword>
<dbReference type="Gene3D" id="3.10.560.10">
    <property type="entry name" value="Outer membrane lipoprotein wza domain like"/>
    <property type="match status" value="1"/>
</dbReference>
<dbReference type="PANTHER" id="PTHR33619">
    <property type="entry name" value="POLYSACCHARIDE EXPORT PROTEIN GFCE-RELATED"/>
    <property type="match status" value="1"/>
</dbReference>
<protein>
    <submittedName>
        <fullName evidence="17">BexD/CtrA/VexA family polysaccharide export protein</fullName>
    </submittedName>
</protein>
<evidence type="ECO:0000256" key="13">
    <source>
        <dbReference type="ARBA" id="ARBA00023237"/>
    </source>
</evidence>
<evidence type="ECO:0000256" key="6">
    <source>
        <dbReference type="ARBA" id="ARBA00022692"/>
    </source>
</evidence>
<evidence type="ECO:0000256" key="12">
    <source>
        <dbReference type="ARBA" id="ARBA00023139"/>
    </source>
</evidence>
<comment type="similarity">
    <text evidence="2">Belongs to the BexD/CtrA/VexA family.</text>
</comment>
<keyword evidence="14" id="KW-0449">Lipoprotein</keyword>
<dbReference type="GO" id="GO:0006811">
    <property type="term" value="P:monoatomic ion transport"/>
    <property type="evidence" value="ECO:0007669"/>
    <property type="project" value="UniProtKB-KW"/>
</dbReference>
<evidence type="ECO:0000256" key="10">
    <source>
        <dbReference type="ARBA" id="ARBA00023114"/>
    </source>
</evidence>
<dbReference type="PROSITE" id="PS51257">
    <property type="entry name" value="PROKAR_LIPOPROTEIN"/>
    <property type="match status" value="1"/>
</dbReference>
<keyword evidence="7" id="KW-0732">Signal</keyword>
<dbReference type="Pfam" id="PF02563">
    <property type="entry name" value="Poly_export"/>
    <property type="match status" value="1"/>
</dbReference>
<keyword evidence="10" id="KW-0626">Porin</keyword>
<evidence type="ECO:0000259" key="15">
    <source>
        <dbReference type="Pfam" id="PF02563"/>
    </source>
</evidence>
<evidence type="ECO:0000256" key="5">
    <source>
        <dbReference type="ARBA" id="ARBA00022597"/>
    </source>
</evidence>
<keyword evidence="9" id="KW-0406">Ion transport</keyword>
<dbReference type="RefSeq" id="WP_022391144.1">
    <property type="nucleotide sequence ID" value="NZ_CAUAJF010000009.1"/>
</dbReference>
<name>A0A316R7J2_9BACT</name>
<evidence type="ECO:0000313" key="18">
    <source>
        <dbReference type="Proteomes" id="UP000262954"/>
    </source>
</evidence>
<comment type="caution">
    <text evidence="17">The sequence shown here is derived from an EMBL/GenBank/DDBJ whole genome shotgun (WGS) entry which is preliminary data.</text>
</comment>
<gene>
    <name evidence="17" type="ORF">DDY73_10995</name>
</gene>
<evidence type="ECO:0000256" key="8">
    <source>
        <dbReference type="ARBA" id="ARBA00023047"/>
    </source>
</evidence>
<sequence>MQIKHILGILLVIVLFSSCDSSKKVVYFQDLKPGISEQLIASTQITFRPEDKLSIVVSSKDPQLASLFNLPIASFRAGLASGAQNSNQEMSVYTVDSQGDIEFPVLGKIRVAGMTRSELAGYIKDRLIKENLIKDPVVTVEFMNLSVFVLGEVNKPGRINIDRDRITVLDAISMAGDLSIYGKRNPVYVLRKEGDKETAYQLDLCSAKQIYSSPAYYLQQNDVIYVEPNSVRARQSTVNGNNVRSTSFWMSLASLLTTITVLIVK</sequence>
<dbReference type="Pfam" id="PF22461">
    <property type="entry name" value="SLBB_2"/>
    <property type="match status" value="1"/>
</dbReference>
<dbReference type="GO" id="GO:0009279">
    <property type="term" value="C:cell outer membrane"/>
    <property type="evidence" value="ECO:0007669"/>
    <property type="project" value="UniProtKB-SubCell"/>
</dbReference>
<keyword evidence="3" id="KW-0813">Transport</keyword>
<feature type="domain" description="SLBB" evidence="16">
    <location>
        <begin position="147"/>
        <end position="226"/>
    </location>
</feature>
<evidence type="ECO:0000256" key="1">
    <source>
        <dbReference type="ARBA" id="ARBA00004571"/>
    </source>
</evidence>
<keyword evidence="8" id="KW-0625">Polysaccharide transport</keyword>
<reference evidence="17 18" key="1">
    <citation type="journal article" date="2018" name="Nat. Biotechnol.">
        <title>A standardized bacterial taxonomy based on genome phylogeny substantially revises the tree of life.</title>
        <authorList>
            <person name="Parks D.H."/>
            <person name="Chuvochina M."/>
            <person name="Waite D.W."/>
            <person name="Rinke C."/>
            <person name="Skarshewski A."/>
            <person name="Chaumeil P.A."/>
            <person name="Hugenholtz P."/>
        </authorList>
    </citation>
    <scope>NUCLEOTIDE SEQUENCE [LARGE SCALE GENOMIC DNA]</scope>
    <source>
        <strain evidence="17">UBA11482</strain>
    </source>
</reference>
<feature type="domain" description="Polysaccharide export protein N-terminal" evidence="15">
    <location>
        <begin position="43"/>
        <end position="141"/>
    </location>
</feature>
<dbReference type="AlphaFoldDB" id="A0A316R7J2"/>
<dbReference type="PANTHER" id="PTHR33619:SF3">
    <property type="entry name" value="POLYSACCHARIDE EXPORT PROTEIN GFCE-RELATED"/>
    <property type="match status" value="1"/>
</dbReference>
<evidence type="ECO:0000313" key="17">
    <source>
        <dbReference type="EMBL" id="HBJ09516.1"/>
    </source>
</evidence>
<dbReference type="InterPro" id="IPR054765">
    <property type="entry name" value="SLBB_dom"/>
</dbReference>
<evidence type="ECO:0000256" key="9">
    <source>
        <dbReference type="ARBA" id="ARBA00023065"/>
    </source>
</evidence>
<dbReference type="Proteomes" id="UP000262954">
    <property type="component" value="Unassembled WGS sequence"/>
</dbReference>
<accession>A0A316R7J2</accession>
<keyword evidence="5" id="KW-0762">Sugar transport</keyword>
<evidence type="ECO:0000256" key="14">
    <source>
        <dbReference type="ARBA" id="ARBA00023288"/>
    </source>
</evidence>
<dbReference type="GO" id="GO:0046930">
    <property type="term" value="C:pore complex"/>
    <property type="evidence" value="ECO:0007669"/>
    <property type="project" value="UniProtKB-KW"/>
</dbReference>
<comment type="subcellular location">
    <subcellularLocation>
        <location evidence="1">Cell outer membrane</location>
        <topology evidence="1">Multi-pass membrane protein</topology>
    </subcellularLocation>
</comment>
<evidence type="ECO:0000256" key="3">
    <source>
        <dbReference type="ARBA" id="ARBA00022448"/>
    </source>
</evidence>
<evidence type="ECO:0000256" key="4">
    <source>
        <dbReference type="ARBA" id="ARBA00022452"/>
    </source>
</evidence>
<keyword evidence="6" id="KW-0812">Transmembrane</keyword>
<dbReference type="InterPro" id="IPR003715">
    <property type="entry name" value="Poly_export_N"/>
</dbReference>
<keyword evidence="11" id="KW-0472">Membrane</keyword>
<dbReference type="InterPro" id="IPR049712">
    <property type="entry name" value="Poly_export"/>
</dbReference>
<proteinExistence type="inferred from homology"/>
<dbReference type="GO" id="GO:0015288">
    <property type="term" value="F:porin activity"/>
    <property type="evidence" value="ECO:0007669"/>
    <property type="project" value="UniProtKB-KW"/>
</dbReference>
<dbReference type="EMBL" id="DNWC01000142">
    <property type="protein sequence ID" value="HBJ09516.1"/>
    <property type="molecule type" value="Genomic_DNA"/>
</dbReference>
<evidence type="ECO:0000256" key="7">
    <source>
        <dbReference type="ARBA" id="ARBA00022729"/>
    </source>
</evidence>
<evidence type="ECO:0000256" key="11">
    <source>
        <dbReference type="ARBA" id="ARBA00023136"/>
    </source>
</evidence>
<organism evidence="17 18">
    <name type="scientific">Coprobacter fastidiosus</name>
    <dbReference type="NCBI Taxonomy" id="1099853"/>
    <lineage>
        <taxon>Bacteria</taxon>
        <taxon>Pseudomonadati</taxon>
        <taxon>Bacteroidota</taxon>
        <taxon>Bacteroidia</taxon>
        <taxon>Bacteroidales</taxon>
        <taxon>Barnesiellaceae</taxon>
        <taxon>Coprobacter</taxon>
    </lineage>
</organism>
<evidence type="ECO:0000259" key="16">
    <source>
        <dbReference type="Pfam" id="PF22461"/>
    </source>
</evidence>
<keyword evidence="13" id="KW-0998">Cell outer membrane</keyword>